<dbReference type="HOGENOM" id="CLU_3409354_0_0_9"/>
<evidence type="ECO:0000313" key="1">
    <source>
        <dbReference type="EMBL" id="EKB54477.1"/>
    </source>
</evidence>
<sequence length="29" mass="3314">MSKLTLKQQRFADEYIISGNAMKELILDG</sequence>
<dbReference type="Gene3D" id="1.10.10.1400">
    <property type="entry name" value="Terminase, small subunit, N-terminal DNA-binding domain, HTH motif"/>
    <property type="match status" value="1"/>
</dbReference>
<evidence type="ECO:0008006" key="3">
    <source>
        <dbReference type="Google" id="ProtNLM"/>
    </source>
</evidence>
<dbReference type="InterPro" id="IPR038713">
    <property type="entry name" value="Terminase_Gp1_N_sf"/>
</dbReference>
<comment type="caution">
    <text evidence="1">The sequence shown here is derived from an EMBL/GenBank/DDBJ whole genome shotgun (WGS) entry which is preliminary data.</text>
</comment>
<protein>
    <recommendedName>
        <fullName evidence="3">Terminase small subunit</fullName>
    </recommendedName>
</protein>
<evidence type="ECO:0000313" key="2">
    <source>
        <dbReference type="Proteomes" id="UP000004465"/>
    </source>
</evidence>
<reference evidence="1 2" key="1">
    <citation type="submission" date="2012-07" db="EMBL/GenBank/DDBJ databases">
        <title>The Genome Sequence of Facklamia hominis CCUG 36813.</title>
        <authorList>
            <consortium name="The Broad Institute Genome Sequencing Platform"/>
            <person name="Earl A."/>
            <person name="Ward D."/>
            <person name="Feldgarden M."/>
            <person name="Gevers D."/>
            <person name="Huys G."/>
            <person name="Walker B."/>
            <person name="Young S.K."/>
            <person name="Zeng Q."/>
            <person name="Gargeya S."/>
            <person name="Fitzgerald M."/>
            <person name="Haas B."/>
            <person name="Abouelleil A."/>
            <person name="Alvarado L."/>
            <person name="Arachchi H.M."/>
            <person name="Berlin A.M."/>
            <person name="Chapman S.B."/>
            <person name="Goldberg J."/>
            <person name="Griggs A."/>
            <person name="Gujja S."/>
            <person name="Hansen M."/>
            <person name="Howarth C."/>
            <person name="Imamovic A."/>
            <person name="Larimer J."/>
            <person name="McCowen C."/>
            <person name="Montmayeur A."/>
            <person name="Murphy C."/>
            <person name="Neiman D."/>
            <person name="Pearson M."/>
            <person name="Priest M."/>
            <person name="Roberts A."/>
            <person name="Saif S."/>
            <person name="Shea T."/>
            <person name="Sisk P."/>
            <person name="Sykes S."/>
            <person name="Wortman J."/>
            <person name="Nusbaum C."/>
            <person name="Birren B."/>
        </authorList>
    </citation>
    <scope>NUCLEOTIDE SEQUENCE [LARGE SCALE GENOMIC DNA]</scope>
    <source>
        <strain evidence="1 2">CCUG 36813</strain>
    </source>
</reference>
<proteinExistence type="predicted"/>
<name>K1LQS6_9LACT</name>
<dbReference type="AlphaFoldDB" id="K1LQS6"/>
<dbReference type="STRING" id="883111.HMPREF9706_00667"/>
<gene>
    <name evidence="1" type="ORF">HMPREF9706_00667</name>
</gene>
<dbReference type="Proteomes" id="UP000004465">
    <property type="component" value="Unassembled WGS sequence"/>
</dbReference>
<keyword evidence="2" id="KW-1185">Reference proteome</keyword>
<accession>K1LQS6</accession>
<organism evidence="1 2">
    <name type="scientific">Facklamia hominis CCUG 36813</name>
    <dbReference type="NCBI Taxonomy" id="883111"/>
    <lineage>
        <taxon>Bacteria</taxon>
        <taxon>Bacillati</taxon>
        <taxon>Bacillota</taxon>
        <taxon>Bacilli</taxon>
        <taxon>Lactobacillales</taxon>
        <taxon>Aerococcaceae</taxon>
        <taxon>Facklamia</taxon>
    </lineage>
</organism>
<dbReference type="EMBL" id="AGZD01000007">
    <property type="protein sequence ID" value="EKB54477.1"/>
    <property type="molecule type" value="Genomic_DNA"/>
</dbReference>